<sequence>MTNINHFKIQQLVNERCRAKALIKYEIKQIENRLQKAMGDGKSARLRIQDAAQFCSELSLKYENLLYLLKPDYQESDIAVSISENSPSRCYVMIQTLKQQICLPMELAEETKIVRKLKYYYKYLQEQLNGLHPQSVEYIQRSLTGQLKTLVEAKSSADWLYAIVAFANNAGENILSSLALVAQVDDKEMLMLASLFERPEITLIINHIFFYKLNPHQLFKQALHPEKLLSVKARLSMLHQFIESIHQTVLQALKQRGIGELHDYLFHGEEELPQGITINIENETQHLIITALKEWRLPNIVLSEEIITKSKLNDFFRAYKFWFNPNRLIDTAMALRQQLGHCSESHESYKKFFQDMQDLFKQLATTECLDLYGYFANKDSCYLMRTLAAMLEDQKIAALPLATPQQKDTIARVYQVLDCVMEAVREELSNRSITTTPYARHSTHKPLKPGRRNINAITRIMNLYSGSIVLENQTLEQLFKEVGGNL</sequence>
<dbReference type="Proteomes" id="UP001222087">
    <property type="component" value="Chromosome"/>
</dbReference>
<proteinExistence type="predicted"/>
<protein>
    <submittedName>
        <fullName evidence="1">Uncharacterized protein</fullName>
    </submittedName>
</protein>
<dbReference type="EMBL" id="CP119078">
    <property type="protein sequence ID" value="WED42520.1"/>
    <property type="molecule type" value="Genomic_DNA"/>
</dbReference>
<keyword evidence="2" id="KW-1185">Reference proteome</keyword>
<name>A0ABY8ASN3_9GAMM</name>
<organism evidence="1 2">
    <name type="scientific">Legionella cardiaca</name>
    <dbReference type="NCBI Taxonomy" id="1071983"/>
    <lineage>
        <taxon>Bacteria</taxon>
        <taxon>Pseudomonadati</taxon>
        <taxon>Pseudomonadota</taxon>
        <taxon>Gammaproteobacteria</taxon>
        <taxon>Legionellales</taxon>
        <taxon>Legionellaceae</taxon>
        <taxon>Legionella</taxon>
    </lineage>
</organism>
<gene>
    <name evidence="1" type="ORF">PXX05_11445</name>
</gene>
<evidence type="ECO:0000313" key="1">
    <source>
        <dbReference type="EMBL" id="WED42520.1"/>
    </source>
</evidence>
<reference evidence="1 2" key="1">
    <citation type="submission" date="2023-02" db="EMBL/GenBank/DDBJ databases">
        <title>Genome Sequence of L. cardiaca H63T.</title>
        <authorList>
            <person name="Lopez A.E."/>
            <person name="Cianciotto N.P."/>
        </authorList>
    </citation>
    <scope>NUCLEOTIDE SEQUENCE [LARGE SCALE GENOMIC DNA]</scope>
    <source>
        <strain evidence="1 2">H63</strain>
    </source>
</reference>
<accession>A0ABY8ASN3</accession>
<evidence type="ECO:0000313" key="2">
    <source>
        <dbReference type="Proteomes" id="UP001222087"/>
    </source>
</evidence>
<dbReference type="RefSeq" id="WP_275088342.1">
    <property type="nucleotide sequence ID" value="NZ_CP119078.1"/>
</dbReference>